<proteinExistence type="predicted"/>
<keyword evidence="3" id="KW-1185">Reference proteome</keyword>
<dbReference type="EMBL" id="UYRR01015493">
    <property type="protein sequence ID" value="VDK27891.1"/>
    <property type="molecule type" value="Genomic_DNA"/>
</dbReference>
<dbReference type="AlphaFoldDB" id="A0A0M3JHE5"/>
<dbReference type="WBParaSite" id="ASIM_0000705701-mRNA-1">
    <property type="protein sequence ID" value="ASIM_0000705701-mRNA-1"/>
    <property type="gene ID" value="ASIM_0000705701"/>
</dbReference>
<reference evidence="4" key="1">
    <citation type="submission" date="2017-02" db="UniProtKB">
        <authorList>
            <consortium name="WormBaseParasite"/>
        </authorList>
    </citation>
    <scope>IDENTIFICATION</scope>
</reference>
<evidence type="ECO:0000313" key="2">
    <source>
        <dbReference type="EMBL" id="VDK27891.1"/>
    </source>
</evidence>
<keyword evidence="1" id="KW-0812">Transmembrane</keyword>
<evidence type="ECO:0000313" key="3">
    <source>
        <dbReference type="Proteomes" id="UP000267096"/>
    </source>
</evidence>
<keyword evidence="1" id="KW-1133">Transmembrane helix</keyword>
<keyword evidence="1" id="KW-0472">Membrane</keyword>
<protein>
    <submittedName>
        <fullName evidence="2 4">Uncharacterized protein</fullName>
    </submittedName>
</protein>
<evidence type="ECO:0000256" key="1">
    <source>
        <dbReference type="SAM" id="Phobius"/>
    </source>
</evidence>
<feature type="transmembrane region" description="Helical" evidence="1">
    <location>
        <begin position="146"/>
        <end position="165"/>
    </location>
</feature>
<organism evidence="4">
    <name type="scientific">Anisakis simplex</name>
    <name type="common">Herring worm</name>
    <dbReference type="NCBI Taxonomy" id="6269"/>
    <lineage>
        <taxon>Eukaryota</taxon>
        <taxon>Metazoa</taxon>
        <taxon>Ecdysozoa</taxon>
        <taxon>Nematoda</taxon>
        <taxon>Chromadorea</taxon>
        <taxon>Rhabditida</taxon>
        <taxon>Spirurina</taxon>
        <taxon>Ascaridomorpha</taxon>
        <taxon>Ascaridoidea</taxon>
        <taxon>Anisakidae</taxon>
        <taxon>Anisakis</taxon>
        <taxon>Anisakis simplex complex</taxon>
    </lineage>
</organism>
<dbReference type="Proteomes" id="UP000267096">
    <property type="component" value="Unassembled WGS sequence"/>
</dbReference>
<sequence>MRAADIGEPPPIYWESVAPEHCANVTQMAQRETAPSAAANSAWASNSSSIPPGASGFLRHALCRFLEVVGFWRGTALFGGTFGSFKLSTGRSRTTGRWGAGDMAAARAGSAGPVGPGSSFLPNGQNCYQRCGGGQFVCLNADMRKLLHGAFMINSMILAVCFMVFDLEWRREVFNAKASCAWQSELLELFI</sequence>
<reference evidence="2 3" key="2">
    <citation type="submission" date="2018-11" db="EMBL/GenBank/DDBJ databases">
        <authorList>
            <consortium name="Pathogen Informatics"/>
        </authorList>
    </citation>
    <scope>NUCLEOTIDE SEQUENCE [LARGE SCALE GENOMIC DNA]</scope>
</reference>
<name>A0A0M3JHE5_ANISI</name>
<dbReference type="OrthoDB" id="10465483at2759"/>
<evidence type="ECO:0000313" key="4">
    <source>
        <dbReference type="WBParaSite" id="ASIM_0000705701-mRNA-1"/>
    </source>
</evidence>
<accession>A0A0M3JHE5</accession>
<gene>
    <name evidence="2" type="ORF">ASIM_LOCUS6826</name>
</gene>